<reference evidence="3 4" key="1">
    <citation type="submission" date="2018-08" db="EMBL/GenBank/DDBJ databases">
        <title>A genome reference for cultivated species of the human gut microbiota.</title>
        <authorList>
            <person name="Zou Y."/>
            <person name="Xue W."/>
            <person name="Luo G."/>
        </authorList>
    </citation>
    <scope>NUCLEOTIDE SEQUENCE [LARGE SCALE GENOMIC DNA]</scope>
    <source>
        <strain evidence="3 4">AM27-11</strain>
    </source>
</reference>
<evidence type="ECO:0000256" key="1">
    <source>
        <dbReference type="SAM" id="MobiDB-lite"/>
    </source>
</evidence>
<comment type="caution">
    <text evidence="3">The sequence shown here is derived from an EMBL/GenBank/DDBJ whole genome shotgun (WGS) entry which is preliminary data.</text>
</comment>
<feature type="domain" description="Tc1-like transposase DDE" evidence="2">
    <location>
        <begin position="236"/>
        <end position="353"/>
    </location>
</feature>
<dbReference type="Gene3D" id="3.30.420.10">
    <property type="entry name" value="Ribonuclease H-like superfamily/Ribonuclease H"/>
    <property type="match status" value="1"/>
</dbReference>
<dbReference type="InterPro" id="IPR009057">
    <property type="entry name" value="Homeodomain-like_sf"/>
</dbReference>
<feature type="compositionally biased region" description="Basic residues" evidence="1">
    <location>
        <begin position="407"/>
        <end position="422"/>
    </location>
</feature>
<feature type="region of interest" description="Disordered" evidence="1">
    <location>
        <begin position="400"/>
        <end position="422"/>
    </location>
</feature>
<dbReference type="SUPFAM" id="SSF46689">
    <property type="entry name" value="Homeodomain-like"/>
    <property type="match status" value="1"/>
</dbReference>
<evidence type="ECO:0000313" key="4">
    <source>
        <dbReference type="Proteomes" id="UP000286271"/>
    </source>
</evidence>
<evidence type="ECO:0000313" key="3">
    <source>
        <dbReference type="EMBL" id="RHE88987.1"/>
    </source>
</evidence>
<protein>
    <submittedName>
        <fullName evidence="3">IS630 family transposase</fullName>
    </submittedName>
</protein>
<dbReference type="NCBIfam" id="NF033545">
    <property type="entry name" value="transpos_IS630"/>
    <property type="match status" value="1"/>
</dbReference>
<sequence>MPNTIKTISLTDDDKSYLNKLLTQSTLEIRVYQRARILLLKSEGASNKAIADKLDIGIGVVKRCLNKFKENGVEASLCDNKGRGRKAEITDDDITWVISKACQKPKDYGYSAEFWYPMSFRKFINSIAEAEGHPRMATVAETTLRKILSNARIKPFQVSYYCERRDPEFDAKMHDVLVIYKQIEMQFDKDGKLIPCEKDAVHTLSYDEKPGIQAIATTGEDRPPIPNTDKSSGCQRDYEYVRLGTLSLLAAIDLLSGEAIPLVSETHKSSDFVTFLKKLDEKYPKGDIIRIILDNHAAHTSKETQEYLNTVSGRFEFVFTPKHGSWLNMIEGFFSKMTKQMLGGIRVESKKELEDRIYRYFDEINKEPVPYKWTYKMDTIDLSKEDIDSIVYEVVNAKAASAENKNKKAPKPISRKKKSIQN</sequence>
<dbReference type="SUPFAM" id="SSF53098">
    <property type="entry name" value="Ribonuclease H-like"/>
    <property type="match status" value="1"/>
</dbReference>
<dbReference type="Proteomes" id="UP000286271">
    <property type="component" value="Unassembled WGS sequence"/>
</dbReference>
<dbReference type="InterPro" id="IPR036397">
    <property type="entry name" value="RNaseH_sf"/>
</dbReference>
<proteinExistence type="predicted"/>
<dbReference type="InterPro" id="IPR047655">
    <property type="entry name" value="Transpos_IS630-like"/>
</dbReference>
<dbReference type="InterPro" id="IPR038717">
    <property type="entry name" value="Tc1-like_DDE_dom"/>
</dbReference>
<dbReference type="Pfam" id="PF13358">
    <property type="entry name" value="DDE_3"/>
    <property type="match status" value="1"/>
</dbReference>
<accession>A0A3R6C1P3</accession>
<name>A0A3R6C1P3_9FIRM</name>
<gene>
    <name evidence="3" type="ORF">DW707_18780</name>
</gene>
<organism evidence="3 4">
    <name type="scientific">Roseburia inulinivorans</name>
    <dbReference type="NCBI Taxonomy" id="360807"/>
    <lineage>
        <taxon>Bacteria</taxon>
        <taxon>Bacillati</taxon>
        <taxon>Bacillota</taxon>
        <taxon>Clostridia</taxon>
        <taxon>Lachnospirales</taxon>
        <taxon>Lachnospiraceae</taxon>
        <taxon>Roseburia</taxon>
    </lineage>
</organism>
<dbReference type="InterPro" id="IPR012337">
    <property type="entry name" value="RNaseH-like_sf"/>
</dbReference>
<dbReference type="GO" id="GO:0003676">
    <property type="term" value="F:nucleic acid binding"/>
    <property type="evidence" value="ECO:0007669"/>
    <property type="project" value="InterPro"/>
</dbReference>
<dbReference type="Pfam" id="PF13384">
    <property type="entry name" value="HTH_23"/>
    <property type="match status" value="1"/>
</dbReference>
<evidence type="ECO:0000259" key="2">
    <source>
        <dbReference type="Pfam" id="PF13358"/>
    </source>
</evidence>
<dbReference type="RefSeq" id="WP_118930736.1">
    <property type="nucleotide sequence ID" value="NZ_QSKW01000087.1"/>
</dbReference>
<dbReference type="AlphaFoldDB" id="A0A3R6C1P3"/>
<dbReference type="EMBL" id="QSKW01000087">
    <property type="protein sequence ID" value="RHE88987.1"/>
    <property type="molecule type" value="Genomic_DNA"/>
</dbReference>